<evidence type="ECO:0000256" key="4">
    <source>
        <dbReference type="ARBA" id="ARBA00023136"/>
    </source>
</evidence>
<evidence type="ECO:0000256" key="3">
    <source>
        <dbReference type="ARBA" id="ARBA00022729"/>
    </source>
</evidence>
<dbReference type="Pfam" id="PF07980">
    <property type="entry name" value="SusD_RagB"/>
    <property type="match status" value="1"/>
</dbReference>
<dbReference type="Proteomes" id="UP000192276">
    <property type="component" value="Unassembled WGS sequence"/>
</dbReference>
<dbReference type="PROSITE" id="PS51257">
    <property type="entry name" value="PROKAR_LIPOPROTEIN"/>
    <property type="match status" value="1"/>
</dbReference>
<keyword evidence="5" id="KW-0998">Cell outer membrane</keyword>
<comment type="subcellular location">
    <subcellularLocation>
        <location evidence="1">Cell outer membrane</location>
    </subcellularLocation>
</comment>
<dbReference type="InterPro" id="IPR012944">
    <property type="entry name" value="SusD_RagB_dom"/>
</dbReference>
<keyword evidence="9" id="KW-1185">Reference proteome</keyword>
<dbReference type="CDD" id="cd08977">
    <property type="entry name" value="SusD"/>
    <property type="match status" value="1"/>
</dbReference>
<dbReference type="EMBL" id="LWBP01000208">
    <property type="protein sequence ID" value="OQP54391.1"/>
    <property type="molecule type" value="Genomic_DNA"/>
</dbReference>
<gene>
    <name evidence="8" type="ORF">A4R26_27920</name>
</gene>
<keyword evidence="4" id="KW-0472">Membrane</keyword>
<dbReference type="OrthoDB" id="9794888at2"/>
<dbReference type="AlphaFoldDB" id="A0A1V9F7Z0"/>
<protein>
    <recommendedName>
        <fullName evidence="7">RagB/SusD domain-containing protein</fullName>
    </recommendedName>
</protein>
<evidence type="ECO:0000259" key="7">
    <source>
        <dbReference type="Pfam" id="PF07980"/>
    </source>
</evidence>
<organism evidence="8 9">
    <name type="scientific">Niastella populi</name>
    <dbReference type="NCBI Taxonomy" id="550983"/>
    <lineage>
        <taxon>Bacteria</taxon>
        <taxon>Pseudomonadati</taxon>
        <taxon>Bacteroidota</taxon>
        <taxon>Chitinophagia</taxon>
        <taxon>Chitinophagales</taxon>
        <taxon>Chitinophagaceae</taxon>
        <taxon>Niastella</taxon>
    </lineage>
</organism>
<evidence type="ECO:0000256" key="6">
    <source>
        <dbReference type="SAM" id="SignalP"/>
    </source>
</evidence>
<dbReference type="SUPFAM" id="SSF48452">
    <property type="entry name" value="TPR-like"/>
    <property type="match status" value="1"/>
</dbReference>
<dbReference type="Gene3D" id="1.25.40.390">
    <property type="match status" value="1"/>
</dbReference>
<feature type="domain" description="RagB/SusD" evidence="7">
    <location>
        <begin position="332"/>
        <end position="408"/>
    </location>
</feature>
<keyword evidence="3 6" id="KW-0732">Signal</keyword>
<dbReference type="RefSeq" id="WP_081169332.1">
    <property type="nucleotide sequence ID" value="NZ_LWBP01000208.1"/>
</dbReference>
<comment type="caution">
    <text evidence="8">The sequence shown here is derived from an EMBL/GenBank/DDBJ whole genome shotgun (WGS) entry which is preliminary data.</text>
</comment>
<evidence type="ECO:0000256" key="1">
    <source>
        <dbReference type="ARBA" id="ARBA00004442"/>
    </source>
</evidence>
<sequence length="433" mass="47673">MKKSYPVLKTVMSAALLFIFVLQACKKDKDNGAGDPLGNDPTKQKLEEFTTNTVLNMRLALDNYFDVTGVTGREIYRFSPTEQRYTTDLLGSGSVELSNSRFYITGPWQARYKVIKECLQLIRGAGRSTTITDAERRGFAGVAKTIIAHELLMNLNLTGANGIYINLAGDNPSSGSVVPQAAALDSIARLLDEGKAALTGAALPPLPSGFDEYSDAPGFIKFNRALAARVAVYREQWTAALSALNESFFDLNGNFNAGPKHAFATFQGDILNPLFIKRNETGNVRLAHPSFASNISAGDNRLAKAPLRTSSKTQDGLISDRDVWIYPVNVTSIPVIRNEELILIYAEAKIRNNSLVDGIVALNKIRTSHNLTTYAGGISQAALINDLLYQRRYSLAFEGHYWVDMRRYSRLNSLPVDRPGDDVWEKMPIPAAR</sequence>
<dbReference type="GO" id="GO:0009279">
    <property type="term" value="C:cell outer membrane"/>
    <property type="evidence" value="ECO:0007669"/>
    <property type="project" value="UniProtKB-SubCell"/>
</dbReference>
<evidence type="ECO:0000256" key="5">
    <source>
        <dbReference type="ARBA" id="ARBA00023237"/>
    </source>
</evidence>
<reference evidence="9" key="1">
    <citation type="submission" date="2016-04" db="EMBL/GenBank/DDBJ databases">
        <authorList>
            <person name="Chen L."/>
            <person name="Zhuang W."/>
            <person name="Wang G."/>
        </authorList>
    </citation>
    <scope>NUCLEOTIDE SEQUENCE [LARGE SCALE GENOMIC DNA]</scope>
    <source>
        <strain evidence="9">208</strain>
    </source>
</reference>
<dbReference type="STRING" id="550983.A4R26_27920"/>
<accession>A0A1V9F7Z0</accession>
<evidence type="ECO:0000313" key="9">
    <source>
        <dbReference type="Proteomes" id="UP000192276"/>
    </source>
</evidence>
<evidence type="ECO:0000313" key="8">
    <source>
        <dbReference type="EMBL" id="OQP54391.1"/>
    </source>
</evidence>
<dbReference type="InterPro" id="IPR011990">
    <property type="entry name" value="TPR-like_helical_dom_sf"/>
</dbReference>
<feature type="chain" id="PRO_5013071255" description="RagB/SusD domain-containing protein" evidence="6">
    <location>
        <begin position="25"/>
        <end position="433"/>
    </location>
</feature>
<evidence type="ECO:0000256" key="2">
    <source>
        <dbReference type="ARBA" id="ARBA00006275"/>
    </source>
</evidence>
<comment type="similarity">
    <text evidence="2">Belongs to the SusD family.</text>
</comment>
<name>A0A1V9F7Z0_9BACT</name>
<feature type="signal peptide" evidence="6">
    <location>
        <begin position="1"/>
        <end position="24"/>
    </location>
</feature>
<proteinExistence type="inferred from homology"/>